<feature type="transmembrane region" description="Helical" evidence="5">
    <location>
        <begin position="151"/>
        <end position="170"/>
    </location>
</feature>
<dbReference type="HAMAP" id="MF_00189">
    <property type="entry name" value="YciB"/>
    <property type="match status" value="1"/>
</dbReference>
<accession>A0A1I0EJW8</accession>
<feature type="transmembrane region" description="Helical" evidence="5">
    <location>
        <begin position="51"/>
        <end position="68"/>
    </location>
</feature>
<evidence type="ECO:0000256" key="5">
    <source>
        <dbReference type="HAMAP-Rule" id="MF_00189"/>
    </source>
</evidence>
<comment type="function">
    <text evidence="5">Plays a role in cell envelope biogenesis, maintenance of cell envelope integrity and membrane homeostasis.</text>
</comment>
<name>A0A1I0EJW8_9PROT</name>
<keyword evidence="1 5" id="KW-1003">Cell membrane</keyword>
<organism evidence="6 7">
    <name type="scientific">Nitrosomonas marina</name>
    <dbReference type="NCBI Taxonomy" id="917"/>
    <lineage>
        <taxon>Bacteria</taxon>
        <taxon>Pseudomonadati</taxon>
        <taxon>Pseudomonadota</taxon>
        <taxon>Betaproteobacteria</taxon>
        <taxon>Nitrosomonadales</taxon>
        <taxon>Nitrosomonadaceae</taxon>
        <taxon>Nitrosomonas</taxon>
    </lineage>
</organism>
<proteinExistence type="inferred from homology"/>
<protein>
    <recommendedName>
        <fullName evidence="5">Inner membrane-spanning protein YciB</fullName>
    </recommendedName>
</protein>
<dbReference type="RefSeq" id="WP_090660297.1">
    <property type="nucleotide sequence ID" value="NZ_FOIA01000028.1"/>
</dbReference>
<keyword evidence="5" id="KW-0997">Cell inner membrane</keyword>
<keyword evidence="3 5" id="KW-1133">Transmembrane helix</keyword>
<sequence length="201" mass="23491">MKFFFDLFPVILFFVAFKAYDIYIATGVAMLATVIQIAWVRYRHHRIENMLWINLIVIMLFGGATLAFQDETFIKWKPSVLYWLFATILLVSNQFFSKNLIQALLEKQLVLPLQVWQKLNLSWIVFFMFMGCVNLYVAYGFSVDTWVTFKLFGVMGLMLLFVVLQVVLLNKYLRSADFVKADLHTTQRGIAEAGENREQDK</sequence>
<gene>
    <name evidence="5" type="primary">yciB</name>
    <name evidence="6" type="ORF">SAMN05216326_1287</name>
</gene>
<comment type="subcellular location">
    <subcellularLocation>
        <location evidence="5">Cell inner membrane</location>
        <topology evidence="5">Multi-pass membrane protein</topology>
    </subcellularLocation>
</comment>
<keyword evidence="2 5" id="KW-0812">Transmembrane</keyword>
<dbReference type="EMBL" id="FOIA01000028">
    <property type="protein sequence ID" value="SET45244.1"/>
    <property type="molecule type" value="Genomic_DNA"/>
</dbReference>
<evidence type="ECO:0000256" key="1">
    <source>
        <dbReference type="ARBA" id="ARBA00022475"/>
    </source>
</evidence>
<dbReference type="GO" id="GO:0005886">
    <property type="term" value="C:plasma membrane"/>
    <property type="evidence" value="ECO:0007669"/>
    <property type="project" value="UniProtKB-SubCell"/>
</dbReference>
<dbReference type="OrthoDB" id="9788219at2"/>
<feature type="transmembrane region" description="Helical" evidence="5">
    <location>
        <begin position="20"/>
        <end position="39"/>
    </location>
</feature>
<dbReference type="NCBIfam" id="NF001325">
    <property type="entry name" value="PRK00259.1-3"/>
    <property type="match status" value="1"/>
</dbReference>
<dbReference type="Proteomes" id="UP000199345">
    <property type="component" value="Unassembled WGS sequence"/>
</dbReference>
<dbReference type="PANTHER" id="PTHR36917">
    <property type="entry name" value="INTRACELLULAR SEPTATION PROTEIN A-RELATED"/>
    <property type="match status" value="1"/>
</dbReference>
<feature type="transmembrane region" description="Helical" evidence="5">
    <location>
        <begin position="80"/>
        <end position="101"/>
    </location>
</feature>
<dbReference type="NCBIfam" id="TIGR00997">
    <property type="entry name" value="ispZ"/>
    <property type="match status" value="1"/>
</dbReference>
<dbReference type="AlphaFoldDB" id="A0A1I0EJW8"/>
<evidence type="ECO:0000256" key="2">
    <source>
        <dbReference type="ARBA" id="ARBA00022692"/>
    </source>
</evidence>
<dbReference type="InterPro" id="IPR006008">
    <property type="entry name" value="YciB"/>
</dbReference>
<keyword evidence="4 5" id="KW-0472">Membrane</keyword>
<evidence type="ECO:0000256" key="3">
    <source>
        <dbReference type="ARBA" id="ARBA00022989"/>
    </source>
</evidence>
<keyword evidence="7" id="KW-1185">Reference proteome</keyword>
<evidence type="ECO:0000256" key="4">
    <source>
        <dbReference type="ARBA" id="ARBA00023136"/>
    </source>
</evidence>
<feature type="transmembrane region" description="Helical" evidence="5">
    <location>
        <begin position="121"/>
        <end position="139"/>
    </location>
</feature>
<evidence type="ECO:0000313" key="6">
    <source>
        <dbReference type="EMBL" id="SET45244.1"/>
    </source>
</evidence>
<evidence type="ECO:0000313" key="7">
    <source>
        <dbReference type="Proteomes" id="UP000199345"/>
    </source>
</evidence>
<reference evidence="7" key="1">
    <citation type="submission" date="2016-10" db="EMBL/GenBank/DDBJ databases">
        <authorList>
            <person name="Varghese N."/>
            <person name="Submissions S."/>
        </authorList>
    </citation>
    <scope>NUCLEOTIDE SEQUENCE [LARGE SCALE GENOMIC DNA]</scope>
    <source>
        <strain evidence="7">Nm71</strain>
    </source>
</reference>
<dbReference type="PANTHER" id="PTHR36917:SF1">
    <property type="entry name" value="INNER MEMBRANE-SPANNING PROTEIN YCIB"/>
    <property type="match status" value="1"/>
</dbReference>
<comment type="similarity">
    <text evidence="5">Belongs to the YciB family.</text>
</comment>
<dbReference type="Pfam" id="PF04279">
    <property type="entry name" value="IspA"/>
    <property type="match status" value="1"/>
</dbReference>